<dbReference type="Proteomes" id="UP000807716">
    <property type="component" value="Unassembled WGS sequence"/>
</dbReference>
<proteinExistence type="predicted"/>
<comment type="caution">
    <text evidence="2">The sequence shown here is derived from an EMBL/GenBank/DDBJ whole genome shotgun (WGS) entry which is preliminary data.</text>
</comment>
<accession>A0A9P6U0P4</accession>
<dbReference type="OrthoDB" id="2374452at2759"/>
<keyword evidence="3" id="KW-1185">Reference proteome</keyword>
<name>A0A9P6U0P4_9FUNG</name>
<sequence length="410" mass="46319">MPSAAYPSYPPAAHHLSIKRLMQSPRSYKNVGFILLAFFLILLLRPFGRGSQQAFSDKLRVDRPLAAIVVHSVPHLDPLGNFELKRAIANTYARDAEELGIGVFFATKHERSVLLRNQYEFVRSGAPKKHELAHKTLVPHKIDDAPGLLKIYHHIYNNTDWALGPMFSSYPYILHVDASHYVHVENLARTLLAAKKRILTINVDPEYRGTVTDAQECESYHQSLLTAQGQGQEAGSSTQQSTQDGHLHRPLTANHLISRKLFALVGPHLATCINQTIAGQGSRQHLMIDSEIAQFQQCIQEWASDPLIWKGAYCGRFSTRRFNELDQDDNGGDQRLQGEGADARRVQRGQDDDDDEDTDEDDNGRKRKGLLSGHSRKSRWVLMSGMRYGADFVEIHKSLRGKNDMLDHYH</sequence>
<feature type="region of interest" description="Disordered" evidence="1">
    <location>
        <begin position="324"/>
        <end position="371"/>
    </location>
</feature>
<feature type="compositionally biased region" description="Basic and acidic residues" evidence="1">
    <location>
        <begin position="341"/>
        <end position="350"/>
    </location>
</feature>
<protein>
    <submittedName>
        <fullName evidence="2">Uncharacterized protein</fullName>
    </submittedName>
</protein>
<gene>
    <name evidence="2" type="ORF">DFQ27_006291</name>
</gene>
<evidence type="ECO:0000256" key="1">
    <source>
        <dbReference type="SAM" id="MobiDB-lite"/>
    </source>
</evidence>
<reference evidence="2" key="1">
    <citation type="journal article" date="2020" name="Fungal Divers.">
        <title>Resolving the Mortierellaceae phylogeny through synthesis of multi-gene phylogenetics and phylogenomics.</title>
        <authorList>
            <person name="Vandepol N."/>
            <person name="Liber J."/>
            <person name="Desiro A."/>
            <person name="Na H."/>
            <person name="Kennedy M."/>
            <person name="Barry K."/>
            <person name="Grigoriev I.V."/>
            <person name="Miller A.N."/>
            <person name="O'Donnell K."/>
            <person name="Stajich J.E."/>
            <person name="Bonito G."/>
        </authorList>
    </citation>
    <scope>NUCLEOTIDE SEQUENCE</scope>
    <source>
        <strain evidence="2">BC1065</strain>
    </source>
</reference>
<dbReference type="EMBL" id="JAAAJB010000462">
    <property type="protein sequence ID" value="KAG0255399.1"/>
    <property type="molecule type" value="Genomic_DNA"/>
</dbReference>
<organism evidence="2 3">
    <name type="scientific">Actinomortierella ambigua</name>
    <dbReference type="NCBI Taxonomy" id="1343610"/>
    <lineage>
        <taxon>Eukaryota</taxon>
        <taxon>Fungi</taxon>
        <taxon>Fungi incertae sedis</taxon>
        <taxon>Mucoromycota</taxon>
        <taxon>Mortierellomycotina</taxon>
        <taxon>Mortierellomycetes</taxon>
        <taxon>Mortierellales</taxon>
        <taxon>Mortierellaceae</taxon>
        <taxon>Actinomortierella</taxon>
    </lineage>
</organism>
<evidence type="ECO:0000313" key="3">
    <source>
        <dbReference type="Proteomes" id="UP000807716"/>
    </source>
</evidence>
<evidence type="ECO:0000313" key="2">
    <source>
        <dbReference type="EMBL" id="KAG0255399.1"/>
    </source>
</evidence>
<feature type="compositionally biased region" description="Acidic residues" evidence="1">
    <location>
        <begin position="351"/>
        <end position="362"/>
    </location>
</feature>
<dbReference type="AlphaFoldDB" id="A0A9P6U0P4"/>